<dbReference type="Proteomes" id="UP000824128">
    <property type="component" value="Unassembled WGS sequence"/>
</dbReference>
<dbReference type="PANTHER" id="PTHR30266">
    <property type="entry name" value="MECHANOSENSITIVE CHANNEL MSCL"/>
    <property type="match status" value="1"/>
</dbReference>
<dbReference type="PRINTS" id="PR01264">
    <property type="entry name" value="MECHCHANNEL"/>
</dbReference>
<keyword evidence="4 9" id="KW-0812">Transmembrane</keyword>
<dbReference type="EMBL" id="DVNZ01000190">
    <property type="protein sequence ID" value="HIU94696.1"/>
    <property type="molecule type" value="Genomic_DNA"/>
</dbReference>
<comment type="caution">
    <text evidence="10">The sequence shown here is derived from an EMBL/GenBank/DDBJ whole genome shotgun (WGS) entry which is preliminary data.</text>
</comment>
<keyword evidence="8 9" id="KW-0407">Ion channel</keyword>
<organism evidence="10 11">
    <name type="scientific">Candidatus Aphodomorpha intestinavium</name>
    <dbReference type="NCBI Taxonomy" id="2840672"/>
    <lineage>
        <taxon>Bacteria</taxon>
        <taxon>Bacillati</taxon>
        <taxon>Bacillota</taxon>
        <taxon>Clostridia</taxon>
        <taxon>Eubacteriales</taxon>
        <taxon>Candidatus Aphodomorpha</taxon>
    </lineage>
</organism>
<dbReference type="Gene3D" id="1.10.1200.120">
    <property type="entry name" value="Large-conductance mechanosensitive channel, MscL, domain 1"/>
    <property type="match status" value="1"/>
</dbReference>
<evidence type="ECO:0000256" key="9">
    <source>
        <dbReference type="HAMAP-Rule" id="MF_00115"/>
    </source>
</evidence>
<keyword evidence="7 9" id="KW-0472">Membrane</keyword>
<accession>A0A9D1N4V4</accession>
<protein>
    <recommendedName>
        <fullName evidence="9">Large-conductance mechanosensitive channel</fullName>
    </recommendedName>
</protein>
<dbReference type="AlphaFoldDB" id="A0A9D1N4V4"/>
<dbReference type="Pfam" id="PF01741">
    <property type="entry name" value="MscL"/>
    <property type="match status" value="1"/>
</dbReference>
<keyword evidence="3 9" id="KW-1003">Cell membrane</keyword>
<sequence length="158" mass="16929">MKKLWQEFKAFAFKGNVLDMAVGVMIASAFGKVVTSVVNDLFMPLFGQLLGGLSFDNLFIALDGNAYPTLQAAQEAGAAVFAYGTFLSVVVDFLLIAVCIFAMLKVIAKLNFHKKEEAAAAPAPRLCPYCRMEIADDATRCPHCTSVLADAPAEDAAN</sequence>
<comment type="similarity">
    <text evidence="9">Belongs to the MscL family.</text>
</comment>
<keyword evidence="2 9" id="KW-0813">Transport</keyword>
<feature type="transmembrane region" description="Helical" evidence="9">
    <location>
        <begin position="80"/>
        <end position="104"/>
    </location>
</feature>
<dbReference type="InterPro" id="IPR037673">
    <property type="entry name" value="MSC/AndL"/>
</dbReference>
<gene>
    <name evidence="9 10" type="primary">mscL</name>
    <name evidence="10" type="ORF">IAD24_05995</name>
</gene>
<keyword evidence="5 9" id="KW-1133">Transmembrane helix</keyword>
<name>A0A9D1N4V4_9FIRM</name>
<dbReference type="SUPFAM" id="SSF81330">
    <property type="entry name" value="Gated mechanosensitive channel"/>
    <property type="match status" value="1"/>
</dbReference>
<evidence type="ECO:0000256" key="2">
    <source>
        <dbReference type="ARBA" id="ARBA00022448"/>
    </source>
</evidence>
<dbReference type="InterPro" id="IPR036019">
    <property type="entry name" value="MscL_channel"/>
</dbReference>
<reference evidence="10" key="1">
    <citation type="submission" date="2020-10" db="EMBL/GenBank/DDBJ databases">
        <authorList>
            <person name="Gilroy R."/>
        </authorList>
    </citation>
    <scope>NUCLEOTIDE SEQUENCE</scope>
    <source>
        <strain evidence="10">ChiGjej2B2-16831</strain>
    </source>
</reference>
<evidence type="ECO:0000313" key="10">
    <source>
        <dbReference type="EMBL" id="HIU94696.1"/>
    </source>
</evidence>
<reference evidence="10" key="2">
    <citation type="journal article" date="2021" name="PeerJ">
        <title>Extensive microbial diversity within the chicken gut microbiome revealed by metagenomics and culture.</title>
        <authorList>
            <person name="Gilroy R."/>
            <person name="Ravi A."/>
            <person name="Getino M."/>
            <person name="Pursley I."/>
            <person name="Horton D.L."/>
            <person name="Alikhan N.F."/>
            <person name="Baker D."/>
            <person name="Gharbi K."/>
            <person name="Hall N."/>
            <person name="Watson M."/>
            <person name="Adriaenssens E.M."/>
            <person name="Foster-Nyarko E."/>
            <person name="Jarju S."/>
            <person name="Secka A."/>
            <person name="Antonio M."/>
            <person name="Oren A."/>
            <person name="Chaudhuri R.R."/>
            <person name="La Ragione R."/>
            <person name="Hildebrand F."/>
            <person name="Pallen M.J."/>
        </authorList>
    </citation>
    <scope>NUCLEOTIDE SEQUENCE</scope>
    <source>
        <strain evidence="10">ChiGjej2B2-16831</strain>
    </source>
</reference>
<keyword evidence="6 9" id="KW-0406">Ion transport</keyword>
<proteinExistence type="inferred from homology"/>
<dbReference type="HAMAP" id="MF_00115">
    <property type="entry name" value="MscL"/>
    <property type="match status" value="1"/>
</dbReference>
<evidence type="ECO:0000256" key="4">
    <source>
        <dbReference type="ARBA" id="ARBA00022692"/>
    </source>
</evidence>
<evidence type="ECO:0000256" key="6">
    <source>
        <dbReference type="ARBA" id="ARBA00023065"/>
    </source>
</evidence>
<evidence type="ECO:0000313" key="11">
    <source>
        <dbReference type="Proteomes" id="UP000824128"/>
    </source>
</evidence>
<comment type="subunit">
    <text evidence="9">Homopentamer.</text>
</comment>
<dbReference type="InterPro" id="IPR001185">
    <property type="entry name" value="MS_channel"/>
</dbReference>
<evidence type="ECO:0000256" key="3">
    <source>
        <dbReference type="ARBA" id="ARBA00022475"/>
    </source>
</evidence>
<dbReference type="GO" id="GO:0008381">
    <property type="term" value="F:mechanosensitive monoatomic ion channel activity"/>
    <property type="evidence" value="ECO:0007669"/>
    <property type="project" value="UniProtKB-UniRule"/>
</dbReference>
<evidence type="ECO:0000256" key="7">
    <source>
        <dbReference type="ARBA" id="ARBA00023136"/>
    </source>
</evidence>
<dbReference type="GO" id="GO:0005886">
    <property type="term" value="C:plasma membrane"/>
    <property type="evidence" value="ECO:0007669"/>
    <property type="project" value="UniProtKB-SubCell"/>
</dbReference>
<evidence type="ECO:0000256" key="5">
    <source>
        <dbReference type="ARBA" id="ARBA00022989"/>
    </source>
</evidence>
<feature type="transmembrane region" description="Helical" evidence="9">
    <location>
        <begin position="20"/>
        <end position="38"/>
    </location>
</feature>
<comment type="function">
    <text evidence="9">Channel that opens in response to stretch forces in the membrane lipid bilayer. May participate in the regulation of osmotic pressure changes within the cell.</text>
</comment>
<evidence type="ECO:0000256" key="1">
    <source>
        <dbReference type="ARBA" id="ARBA00004141"/>
    </source>
</evidence>
<dbReference type="PANTHER" id="PTHR30266:SF2">
    <property type="entry name" value="LARGE-CONDUCTANCE MECHANOSENSITIVE CHANNEL"/>
    <property type="match status" value="1"/>
</dbReference>
<comment type="subcellular location">
    <subcellularLocation>
        <location evidence="9">Cell membrane</location>
        <topology evidence="9">Multi-pass membrane protein</topology>
    </subcellularLocation>
    <subcellularLocation>
        <location evidence="1">Membrane</location>
        <topology evidence="1">Multi-pass membrane protein</topology>
    </subcellularLocation>
</comment>
<evidence type="ECO:0000256" key="8">
    <source>
        <dbReference type="ARBA" id="ARBA00023303"/>
    </source>
</evidence>
<dbReference type="NCBIfam" id="TIGR00220">
    <property type="entry name" value="mscL"/>
    <property type="match status" value="1"/>
</dbReference>